<evidence type="ECO:0000256" key="3">
    <source>
        <dbReference type="ARBA" id="ARBA00022833"/>
    </source>
</evidence>
<sequence length="530" mass="60599">MAAPVAQPHSQEPSSVDLPTEFASKATFSLPEHWGELFESVHRQRECSDVATRRDLLIQLKAAHHDELWERGVLLMILDAFADADLCGYGRAELLSDCGDGEGALTERQDYVLWMLLSLDICLSHITPTWHNYSLYLDKRTEAANFMRTSRYTNTWAALLEWLTHLAHGSAPDIIHEGYLEPASLYKSAVDCVPAADTIIRTVPNMSRAPASPHVLPLLLLVWAFSDDYPLHVRAMNCVGEAVEGEFYFGKLKPVGMCRSTSQPYLRRLYQDLADARLPKEALRHLHAIVGVIWPYSSFRIETTLERRIFGRLLSCYRHQLCVPYRTNGPRLFSSEGEFHYVKYAIYNATVLPLARLPEHQVYEIIGIIAAWLIPAITEDYCLISFQSSTSLPTTLSSCCRLLGTYRTPRAALAPLRRHVYRAWCASIEELERKHDFRELPRWRKTIVEWRKLGRCMPADAREKDVVDEATHGVLKRCAWKECECSVHKPLHPMKVCTGCWITAYCGVRCQQRDWEKGAHRHACREFVGE</sequence>
<dbReference type="SUPFAM" id="SSF144232">
    <property type="entry name" value="HIT/MYND zinc finger-like"/>
    <property type="match status" value="1"/>
</dbReference>
<keyword evidence="2 4" id="KW-0863">Zinc-finger</keyword>
<comment type="caution">
    <text evidence="6">The sequence shown here is derived from an EMBL/GenBank/DDBJ whole genome shotgun (WGS) entry which is preliminary data.</text>
</comment>
<accession>A0A9P3GAB6</accession>
<keyword evidence="3" id="KW-0862">Zinc</keyword>
<evidence type="ECO:0000256" key="4">
    <source>
        <dbReference type="PROSITE-ProRule" id="PRU00134"/>
    </source>
</evidence>
<keyword evidence="1" id="KW-0479">Metal-binding</keyword>
<gene>
    <name evidence="6" type="ORF">PsYK624_063880</name>
</gene>
<dbReference type="AlphaFoldDB" id="A0A9P3GAB6"/>
<evidence type="ECO:0000256" key="1">
    <source>
        <dbReference type="ARBA" id="ARBA00022723"/>
    </source>
</evidence>
<reference evidence="6 7" key="1">
    <citation type="submission" date="2021-08" db="EMBL/GenBank/DDBJ databases">
        <title>Draft Genome Sequence of Phanerochaete sordida strain YK-624.</title>
        <authorList>
            <person name="Mori T."/>
            <person name="Dohra H."/>
            <person name="Suzuki T."/>
            <person name="Kawagishi H."/>
            <person name="Hirai H."/>
        </authorList>
    </citation>
    <scope>NUCLEOTIDE SEQUENCE [LARGE SCALE GENOMIC DNA]</scope>
    <source>
        <strain evidence="6 7">YK-624</strain>
    </source>
</reference>
<name>A0A9P3GAB6_9APHY</name>
<evidence type="ECO:0000256" key="2">
    <source>
        <dbReference type="ARBA" id="ARBA00022771"/>
    </source>
</evidence>
<proteinExistence type="predicted"/>
<feature type="domain" description="MYND-type" evidence="5">
    <location>
        <begin position="483"/>
        <end position="524"/>
    </location>
</feature>
<dbReference type="InterPro" id="IPR002893">
    <property type="entry name" value="Znf_MYND"/>
</dbReference>
<dbReference type="EMBL" id="BPQB01000016">
    <property type="protein sequence ID" value="GJE90259.1"/>
    <property type="molecule type" value="Genomic_DNA"/>
</dbReference>
<evidence type="ECO:0000313" key="6">
    <source>
        <dbReference type="EMBL" id="GJE90259.1"/>
    </source>
</evidence>
<evidence type="ECO:0000313" key="7">
    <source>
        <dbReference type="Proteomes" id="UP000703269"/>
    </source>
</evidence>
<dbReference type="PROSITE" id="PS50865">
    <property type="entry name" value="ZF_MYND_2"/>
    <property type="match status" value="1"/>
</dbReference>
<dbReference type="OrthoDB" id="2804601at2759"/>
<dbReference type="GO" id="GO:0008270">
    <property type="term" value="F:zinc ion binding"/>
    <property type="evidence" value="ECO:0007669"/>
    <property type="project" value="UniProtKB-KW"/>
</dbReference>
<keyword evidence="7" id="KW-1185">Reference proteome</keyword>
<evidence type="ECO:0000259" key="5">
    <source>
        <dbReference type="PROSITE" id="PS50865"/>
    </source>
</evidence>
<protein>
    <submittedName>
        <fullName evidence="6">Zinc finger MYND domain-containing protein</fullName>
    </submittedName>
</protein>
<dbReference type="Proteomes" id="UP000703269">
    <property type="component" value="Unassembled WGS sequence"/>
</dbReference>
<organism evidence="6 7">
    <name type="scientific">Phanerochaete sordida</name>
    <dbReference type="NCBI Taxonomy" id="48140"/>
    <lineage>
        <taxon>Eukaryota</taxon>
        <taxon>Fungi</taxon>
        <taxon>Dikarya</taxon>
        <taxon>Basidiomycota</taxon>
        <taxon>Agaricomycotina</taxon>
        <taxon>Agaricomycetes</taxon>
        <taxon>Polyporales</taxon>
        <taxon>Phanerochaetaceae</taxon>
        <taxon>Phanerochaete</taxon>
    </lineage>
</organism>